<dbReference type="EMBL" id="BHYK01000003">
    <property type="protein sequence ID" value="GCD09110.1"/>
    <property type="molecule type" value="Genomic_DNA"/>
</dbReference>
<dbReference type="SMART" id="SM00831">
    <property type="entry name" value="Cation_ATPase_N"/>
    <property type="match status" value="1"/>
</dbReference>
<dbReference type="GO" id="GO:1990573">
    <property type="term" value="P:potassium ion import across plasma membrane"/>
    <property type="evidence" value="ECO:0007669"/>
    <property type="project" value="TreeGrafter"/>
</dbReference>
<dbReference type="GO" id="GO:0005391">
    <property type="term" value="F:P-type sodium:potassium-exchanging transporter activity"/>
    <property type="evidence" value="ECO:0007669"/>
    <property type="project" value="TreeGrafter"/>
</dbReference>
<dbReference type="InterPro" id="IPR036412">
    <property type="entry name" value="HAD-like_sf"/>
</dbReference>
<keyword evidence="5 6" id="KW-0472">Membrane</keyword>
<organism evidence="8 9">
    <name type="scientific">Clostridium tagluense</name>
    <dbReference type="NCBI Taxonomy" id="360422"/>
    <lineage>
        <taxon>Bacteria</taxon>
        <taxon>Bacillati</taxon>
        <taxon>Bacillota</taxon>
        <taxon>Clostridia</taxon>
        <taxon>Eubacteriales</taxon>
        <taxon>Clostridiaceae</taxon>
        <taxon>Clostridium</taxon>
    </lineage>
</organism>
<feature type="transmembrane region" description="Helical" evidence="6">
    <location>
        <begin position="275"/>
        <end position="299"/>
    </location>
</feature>
<protein>
    <submittedName>
        <fullName evidence="8">Cation transporter</fullName>
    </submittedName>
</protein>
<dbReference type="Gene3D" id="3.40.1110.10">
    <property type="entry name" value="Calcium-transporting ATPase, cytoplasmic domain N"/>
    <property type="match status" value="1"/>
</dbReference>
<accession>A0A401UHT4</accession>
<evidence type="ECO:0000256" key="3">
    <source>
        <dbReference type="ARBA" id="ARBA00022692"/>
    </source>
</evidence>
<comment type="caution">
    <text evidence="8">The sequence shown here is derived from an EMBL/GenBank/DDBJ whole genome shotgun (WGS) entry which is preliminary data.</text>
</comment>
<dbReference type="RefSeq" id="WP_185732584.1">
    <property type="nucleotide sequence ID" value="NZ_BHYK01000003.1"/>
</dbReference>
<dbReference type="GO" id="GO:1902600">
    <property type="term" value="P:proton transmembrane transport"/>
    <property type="evidence" value="ECO:0007669"/>
    <property type="project" value="TreeGrafter"/>
</dbReference>
<dbReference type="Pfam" id="PF00122">
    <property type="entry name" value="E1-E2_ATPase"/>
    <property type="match status" value="1"/>
</dbReference>
<dbReference type="Gene3D" id="3.40.50.1000">
    <property type="entry name" value="HAD superfamily/HAD-like"/>
    <property type="match status" value="1"/>
</dbReference>
<feature type="transmembrane region" description="Helical" evidence="6">
    <location>
        <begin position="749"/>
        <end position="767"/>
    </location>
</feature>
<keyword evidence="4 6" id="KW-1133">Transmembrane helix</keyword>
<evidence type="ECO:0000256" key="5">
    <source>
        <dbReference type="ARBA" id="ARBA00023136"/>
    </source>
</evidence>
<keyword evidence="9" id="KW-1185">Reference proteome</keyword>
<proteinExistence type="inferred from homology"/>
<feature type="domain" description="Cation-transporting P-type ATPase N-terminal" evidence="7">
    <location>
        <begin position="3"/>
        <end position="75"/>
    </location>
</feature>
<feature type="transmembrane region" description="Helical" evidence="6">
    <location>
        <begin position="773"/>
        <end position="796"/>
    </location>
</feature>
<evidence type="ECO:0000313" key="8">
    <source>
        <dbReference type="EMBL" id="GCD09110.1"/>
    </source>
</evidence>
<dbReference type="InterPro" id="IPR023214">
    <property type="entry name" value="HAD_sf"/>
</dbReference>
<dbReference type="InterPro" id="IPR008250">
    <property type="entry name" value="ATPase_P-typ_transduc_dom_A_sf"/>
</dbReference>
<dbReference type="InterPro" id="IPR023299">
    <property type="entry name" value="ATPase_P-typ_cyto_dom_N"/>
</dbReference>
<dbReference type="Gene3D" id="1.20.1110.10">
    <property type="entry name" value="Calcium-transporting ATPase, transmembrane domain"/>
    <property type="match status" value="1"/>
</dbReference>
<dbReference type="GO" id="GO:0006883">
    <property type="term" value="P:intracellular sodium ion homeostasis"/>
    <property type="evidence" value="ECO:0007669"/>
    <property type="project" value="TreeGrafter"/>
</dbReference>
<dbReference type="InterPro" id="IPR023298">
    <property type="entry name" value="ATPase_P-typ_TM_dom_sf"/>
</dbReference>
<dbReference type="PANTHER" id="PTHR43294:SF20">
    <property type="entry name" value="P-TYPE ATPASE"/>
    <property type="match status" value="1"/>
</dbReference>
<dbReference type="SUPFAM" id="SSF56784">
    <property type="entry name" value="HAD-like"/>
    <property type="match status" value="1"/>
</dbReference>
<dbReference type="GO" id="GO:0036376">
    <property type="term" value="P:sodium ion export across plasma membrane"/>
    <property type="evidence" value="ECO:0007669"/>
    <property type="project" value="TreeGrafter"/>
</dbReference>
<evidence type="ECO:0000259" key="7">
    <source>
        <dbReference type="SMART" id="SM00831"/>
    </source>
</evidence>
<evidence type="ECO:0000313" key="9">
    <source>
        <dbReference type="Proteomes" id="UP000287872"/>
    </source>
</evidence>
<dbReference type="InterPro" id="IPR059000">
    <property type="entry name" value="ATPase_P-type_domA"/>
</dbReference>
<feature type="transmembrane region" description="Helical" evidence="6">
    <location>
        <begin position="679"/>
        <end position="701"/>
    </location>
</feature>
<evidence type="ECO:0000256" key="1">
    <source>
        <dbReference type="ARBA" id="ARBA00004141"/>
    </source>
</evidence>
<feature type="transmembrane region" description="Helical" evidence="6">
    <location>
        <begin position="707"/>
        <end position="728"/>
    </location>
</feature>
<evidence type="ECO:0000256" key="6">
    <source>
        <dbReference type="SAM" id="Phobius"/>
    </source>
</evidence>
<keyword evidence="3 6" id="KW-0812">Transmembrane</keyword>
<feature type="transmembrane region" description="Helical" evidence="6">
    <location>
        <begin position="49"/>
        <end position="71"/>
    </location>
</feature>
<dbReference type="Proteomes" id="UP000287872">
    <property type="component" value="Unassembled WGS sequence"/>
</dbReference>
<comment type="subcellular location">
    <subcellularLocation>
        <location evidence="1">Membrane</location>
        <topology evidence="1">Multi-pass membrane protein</topology>
    </subcellularLocation>
</comment>
<dbReference type="SUPFAM" id="SSF81660">
    <property type="entry name" value="Metal cation-transporting ATPase, ATP-binding domain N"/>
    <property type="match status" value="1"/>
</dbReference>
<gene>
    <name evidence="8" type="ORF">Ctaglu_07330</name>
</gene>
<dbReference type="SUPFAM" id="SSF81665">
    <property type="entry name" value="Calcium ATPase, transmembrane domain M"/>
    <property type="match status" value="1"/>
</dbReference>
<reference evidence="8 9" key="1">
    <citation type="submission" date="2018-11" db="EMBL/GenBank/DDBJ databases">
        <title>Genome sequencing and assembly of Clostridium tagluense strain A121.</title>
        <authorList>
            <person name="Murakami T."/>
            <person name="Segawa T."/>
            <person name="Shcherbakova V.A."/>
            <person name="Mori H."/>
            <person name="Yoshimura Y."/>
        </authorList>
    </citation>
    <scope>NUCLEOTIDE SEQUENCE [LARGE SCALE GENOMIC DNA]</scope>
    <source>
        <strain evidence="8 9">A121</strain>
    </source>
</reference>
<dbReference type="Gene3D" id="2.70.150.10">
    <property type="entry name" value="Calcium-transporting ATPase, cytoplasmic transduction domain A"/>
    <property type="match status" value="1"/>
</dbReference>
<dbReference type="PANTHER" id="PTHR43294">
    <property type="entry name" value="SODIUM/POTASSIUM-TRANSPORTING ATPASE SUBUNIT ALPHA"/>
    <property type="match status" value="1"/>
</dbReference>
<feature type="transmembrane region" description="Helical" evidence="6">
    <location>
        <begin position="77"/>
        <end position="97"/>
    </location>
</feature>
<evidence type="ECO:0000256" key="4">
    <source>
        <dbReference type="ARBA" id="ARBA00022989"/>
    </source>
</evidence>
<dbReference type="Pfam" id="PF00690">
    <property type="entry name" value="Cation_ATPase_N"/>
    <property type="match status" value="1"/>
</dbReference>
<dbReference type="GO" id="GO:0005886">
    <property type="term" value="C:plasma membrane"/>
    <property type="evidence" value="ECO:0007669"/>
    <property type="project" value="TreeGrafter"/>
</dbReference>
<dbReference type="AlphaFoldDB" id="A0A401UHT4"/>
<comment type="similarity">
    <text evidence="2">Belongs to the cation transport ATPase (P-type) (TC 3.A.3) family. Type IIA subfamily.</text>
</comment>
<dbReference type="SUPFAM" id="SSF81653">
    <property type="entry name" value="Calcium ATPase, transduction domain A"/>
    <property type="match status" value="1"/>
</dbReference>
<dbReference type="InterPro" id="IPR050510">
    <property type="entry name" value="Cation_transp_ATPase_P-type"/>
</dbReference>
<dbReference type="Pfam" id="PF13246">
    <property type="entry name" value="Cation_ATPase"/>
    <property type="match status" value="1"/>
</dbReference>
<dbReference type="GO" id="GO:0030007">
    <property type="term" value="P:intracellular potassium ion homeostasis"/>
    <property type="evidence" value="ECO:0007669"/>
    <property type="project" value="TreeGrafter"/>
</dbReference>
<evidence type="ECO:0000256" key="2">
    <source>
        <dbReference type="ARBA" id="ARBA00005675"/>
    </source>
</evidence>
<dbReference type="InterPro" id="IPR004014">
    <property type="entry name" value="ATPase_P-typ_cation-transptr_N"/>
</dbReference>
<feature type="transmembrane region" description="Helical" evidence="6">
    <location>
        <begin position="808"/>
        <end position="829"/>
    </location>
</feature>
<feature type="transmembrane region" description="Helical" evidence="6">
    <location>
        <begin position="242"/>
        <end position="263"/>
    </location>
</feature>
<sequence length="830" mass="94141">MKQWYGNTMTKVVRILDSDSRLGLDENKIKHMREKHGENLILKPKTQSLLTLIFGEIRQLWMIISFAFIAMLFYNGLTAIACLATLIMIISVAMLINGDYSEEKSLMAIDNLNTAFSYVLRDGKRCKIACEEIVVGDMFYLEKGSYVAADIRIIECEDLKVSEVAVTGEKHEVEKYSMKIEGGVINLSQIKNMVFKSSIVTEGFGLGIVIATGMNTQIGKIASALLEYKNDNRVFTKKLNKIANSVSQVTIIVAAITLLFTLYNKFSIHEIINTLIYVFMTSYSPIYIIILFLFFNIIFRGFKKKNMYIKSISAIYFIKDITTIFTKKIGCISENVLVFRQVYCDDMLVDVEKQGVIMEDTMERIISIALLCNDAKLESGGAPYSGNDNSIENLAEYAILKFCNEELAEKSRLEMKQERVFKIPYDSDRLIKTVVNKIEDRYRANVSGGLDSLLNKCTHILINGVEKEIKEIDIKAIINVHIGMSNSAYNVIGFGYRNFNYEPSIDENIESNLVFVGLMGFENPIKDSSYAAVKNCADLNVKLIIDEEDNKLACLAFGKLIGLTQKKEEVLSGVEIDYMDKEEFEKNIEGVSIFSKILSKHKSEIVNCLNSKGHSIASVGDRLTDLEYLNKSRISISTGNECSTVVRKLSSLFLQENDLSEIINLVQYSKKIINYINELGLFVSVAGFSEILMILVCLITRSEMPFTLIEILYLNFIIIPCSGMSILFQNRNTNQDMKNINYKYIKRVAVINSFITSGTYFLILGLMGEFTTISTVHIGFIIFVLYQNIFSISLIYEKHFLKNKVSYVLSLINILLQVIFIFMYIFNILT</sequence>
<name>A0A401UHT4_9CLOT</name>
<dbReference type="GO" id="GO:0000166">
    <property type="term" value="F:nucleotide binding"/>
    <property type="evidence" value="ECO:0007669"/>
    <property type="project" value="InterPro"/>
</dbReference>